<reference evidence="3" key="1">
    <citation type="journal article" date="2015" name="Nature">
        <title>Complex archaea that bridge the gap between prokaryotes and eukaryotes.</title>
        <authorList>
            <person name="Spang A."/>
            <person name="Saw J.H."/>
            <person name="Jorgensen S.L."/>
            <person name="Zaremba-Niedzwiedzka K."/>
            <person name="Martijn J."/>
            <person name="Lind A.E."/>
            <person name="van Eijk R."/>
            <person name="Schleper C."/>
            <person name="Guy L."/>
            <person name="Ettema T.J."/>
        </authorList>
    </citation>
    <scope>NUCLEOTIDE SEQUENCE</scope>
</reference>
<dbReference type="PANTHER" id="PTHR43298">
    <property type="entry name" value="MULTIDRUG RESISTANCE PROTEIN NORM-RELATED"/>
    <property type="match status" value="1"/>
</dbReference>
<evidence type="ECO:0000256" key="2">
    <source>
        <dbReference type="SAM" id="Phobius"/>
    </source>
</evidence>
<feature type="transmembrane region" description="Helical" evidence="2">
    <location>
        <begin position="144"/>
        <end position="162"/>
    </location>
</feature>
<feature type="transmembrane region" description="Helical" evidence="2">
    <location>
        <begin position="12"/>
        <end position="32"/>
    </location>
</feature>
<sequence>MTDLRDDKPMWGVGEVVYLAAPAALGMLNITLTHFVDGIMVARLIGPKALGATFVAGILAFVLISFASGALSVINTFVSQNFGANRRARCGRYTWQGLYLAVAFAAVMIPVALVGRGIFTGLSELIVHFRGEATSPAEMGMQSAYFRILVCGAGFRLASQVLEQYFYGTHRPLIVYAVSLVVLVVNITMNYVLITGWWILPKMGLAGAATGSIIAWGVGLILLMVVFL</sequence>
<dbReference type="Pfam" id="PF01554">
    <property type="entry name" value="MatE"/>
    <property type="match status" value="1"/>
</dbReference>
<protein>
    <recommendedName>
        <fullName evidence="4">Polysaccharide biosynthesis protein C-terminal domain-containing protein</fullName>
    </recommendedName>
</protein>
<keyword evidence="2" id="KW-0472">Membrane</keyword>
<dbReference type="EMBL" id="LAZR01025228">
    <property type="protein sequence ID" value="KKL72583.1"/>
    <property type="molecule type" value="Genomic_DNA"/>
</dbReference>
<dbReference type="PANTHER" id="PTHR43298:SF2">
    <property type="entry name" value="FMN_FAD EXPORTER YEEO-RELATED"/>
    <property type="match status" value="1"/>
</dbReference>
<keyword evidence="2" id="KW-1133">Transmembrane helix</keyword>
<keyword evidence="2" id="KW-0812">Transmembrane</keyword>
<keyword evidence="1" id="KW-0813">Transport</keyword>
<evidence type="ECO:0008006" key="4">
    <source>
        <dbReference type="Google" id="ProtNLM"/>
    </source>
</evidence>
<dbReference type="InterPro" id="IPR050222">
    <property type="entry name" value="MATE_MdtK"/>
</dbReference>
<dbReference type="GO" id="GO:0005886">
    <property type="term" value="C:plasma membrane"/>
    <property type="evidence" value="ECO:0007669"/>
    <property type="project" value="TreeGrafter"/>
</dbReference>
<organism evidence="3">
    <name type="scientific">marine sediment metagenome</name>
    <dbReference type="NCBI Taxonomy" id="412755"/>
    <lineage>
        <taxon>unclassified sequences</taxon>
        <taxon>metagenomes</taxon>
        <taxon>ecological metagenomes</taxon>
    </lineage>
</organism>
<accession>A0A0F9EER9</accession>
<feature type="transmembrane region" description="Helical" evidence="2">
    <location>
        <begin position="52"/>
        <end position="78"/>
    </location>
</feature>
<dbReference type="GO" id="GO:0042910">
    <property type="term" value="F:xenobiotic transmembrane transporter activity"/>
    <property type="evidence" value="ECO:0007669"/>
    <property type="project" value="InterPro"/>
</dbReference>
<dbReference type="InterPro" id="IPR002528">
    <property type="entry name" value="MATE_fam"/>
</dbReference>
<evidence type="ECO:0000313" key="3">
    <source>
        <dbReference type="EMBL" id="KKL72583.1"/>
    </source>
</evidence>
<feature type="transmembrane region" description="Helical" evidence="2">
    <location>
        <begin position="205"/>
        <end position="227"/>
    </location>
</feature>
<dbReference type="AlphaFoldDB" id="A0A0F9EER9"/>
<comment type="caution">
    <text evidence="3">The sequence shown here is derived from an EMBL/GenBank/DDBJ whole genome shotgun (WGS) entry which is preliminary data.</text>
</comment>
<gene>
    <name evidence="3" type="ORF">LCGC14_2083470</name>
</gene>
<feature type="transmembrane region" description="Helical" evidence="2">
    <location>
        <begin position="98"/>
        <end position="119"/>
    </location>
</feature>
<evidence type="ECO:0000256" key="1">
    <source>
        <dbReference type="ARBA" id="ARBA00022448"/>
    </source>
</evidence>
<dbReference type="GO" id="GO:0015297">
    <property type="term" value="F:antiporter activity"/>
    <property type="evidence" value="ECO:0007669"/>
    <property type="project" value="InterPro"/>
</dbReference>
<name>A0A0F9EER9_9ZZZZ</name>
<feature type="non-terminal residue" evidence="3">
    <location>
        <position position="228"/>
    </location>
</feature>
<feature type="transmembrane region" description="Helical" evidence="2">
    <location>
        <begin position="174"/>
        <end position="199"/>
    </location>
</feature>
<proteinExistence type="predicted"/>